<dbReference type="EMBL" id="KV878888">
    <property type="protein sequence ID" value="OJJ89013.1"/>
    <property type="molecule type" value="Genomic_DNA"/>
</dbReference>
<dbReference type="VEuPathDB" id="FungiDB:ASPGLDRAFT_188961"/>
<dbReference type="AlphaFoldDB" id="A0A1L9VYK9"/>
<dbReference type="GO" id="GO:0003824">
    <property type="term" value="F:catalytic activity"/>
    <property type="evidence" value="ECO:0007669"/>
    <property type="project" value="InterPro"/>
</dbReference>
<sequence>MSYISMHHHLLSADLLRMFLEHTTDPNTCTLGRIGKHNIVIACLPGGQYGTCAATIVANHMIRTFSKSLRIGLMVDVRGISSADHYIQLGDIVISCPADTCGSVIQYNIGKVNESGEFRRTGALDSPPRSLLTAVNTMRAAGLTDDPRYPEYLQNAIGRTPRTQKNFGRPSPQSDRLFKTKHEHPAPGNNCDICLAGQEESRAEREDNDPKAHYDSFEDRGTVF</sequence>
<dbReference type="STRING" id="1160497.A0A1L9VYK9"/>
<feature type="region of interest" description="Disordered" evidence="1">
    <location>
        <begin position="161"/>
        <end position="224"/>
    </location>
</feature>
<accession>A0A1L9VYK9</accession>
<evidence type="ECO:0000313" key="3">
    <source>
        <dbReference type="Proteomes" id="UP000184300"/>
    </source>
</evidence>
<gene>
    <name evidence="2" type="ORF">ASPGLDRAFT_188961</name>
</gene>
<reference evidence="3" key="1">
    <citation type="journal article" date="2017" name="Genome Biol.">
        <title>Comparative genomics reveals high biological diversity and specific adaptations in the industrially and medically important fungal genus Aspergillus.</title>
        <authorList>
            <person name="de Vries R.P."/>
            <person name="Riley R."/>
            <person name="Wiebenga A."/>
            <person name="Aguilar-Osorio G."/>
            <person name="Amillis S."/>
            <person name="Uchima C.A."/>
            <person name="Anderluh G."/>
            <person name="Asadollahi M."/>
            <person name="Askin M."/>
            <person name="Barry K."/>
            <person name="Battaglia E."/>
            <person name="Bayram O."/>
            <person name="Benocci T."/>
            <person name="Braus-Stromeyer S.A."/>
            <person name="Caldana C."/>
            <person name="Canovas D."/>
            <person name="Cerqueira G.C."/>
            <person name="Chen F."/>
            <person name="Chen W."/>
            <person name="Choi C."/>
            <person name="Clum A."/>
            <person name="Dos Santos R.A."/>
            <person name="Damasio A.R."/>
            <person name="Diallinas G."/>
            <person name="Emri T."/>
            <person name="Fekete E."/>
            <person name="Flipphi M."/>
            <person name="Freyberg S."/>
            <person name="Gallo A."/>
            <person name="Gournas C."/>
            <person name="Habgood R."/>
            <person name="Hainaut M."/>
            <person name="Harispe M.L."/>
            <person name="Henrissat B."/>
            <person name="Hilden K.S."/>
            <person name="Hope R."/>
            <person name="Hossain A."/>
            <person name="Karabika E."/>
            <person name="Karaffa L."/>
            <person name="Karanyi Z."/>
            <person name="Krasevec N."/>
            <person name="Kuo A."/>
            <person name="Kusch H."/>
            <person name="LaButti K."/>
            <person name="Lagendijk E.L."/>
            <person name="Lapidus A."/>
            <person name="Levasseur A."/>
            <person name="Lindquist E."/>
            <person name="Lipzen A."/>
            <person name="Logrieco A.F."/>
            <person name="MacCabe A."/>
            <person name="Maekelae M.R."/>
            <person name="Malavazi I."/>
            <person name="Melin P."/>
            <person name="Meyer V."/>
            <person name="Mielnichuk N."/>
            <person name="Miskei M."/>
            <person name="Molnar A.P."/>
            <person name="Mule G."/>
            <person name="Ngan C.Y."/>
            <person name="Orejas M."/>
            <person name="Orosz E."/>
            <person name="Ouedraogo J.P."/>
            <person name="Overkamp K.M."/>
            <person name="Park H.-S."/>
            <person name="Perrone G."/>
            <person name="Piumi F."/>
            <person name="Punt P.J."/>
            <person name="Ram A.F."/>
            <person name="Ramon A."/>
            <person name="Rauscher S."/>
            <person name="Record E."/>
            <person name="Riano-Pachon D.M."/>
            <person name="Robert V."/>
            <person name="Roehrig J."/>
            <person name="Ruller R."/>
            <person name="Salamov A."/>
            <person name="Salih N.S."/>
            <person name="Samson R.A."/>
            <person name="Sandor E."/>
            <person name="Sanguinetti M."/>
            <person name="Schuetze T."/>
            <person name="Sepcic K."/>
            <person name="Shelest E."/>
            <person name="Sherlock G."/>
            <person name="Sophianopoulou V."/>
            <person name="Squina F.M."/>
            <person name="Sun H."/>
            <person name="Susca A."/>
            <person name="Todd R.B."/>
            <person name="Tsang A."/>
            <person name="Unkles S.E."/>
            <person name="van de Wiele N."/>
            <person name="van Rossen-Uffink D."/>
            <person name="Oliveira J.V."/>
            <person name="Vesth T.C."/>
            <person name="Visser J."/>
            <person name="Yu J.-H."/>
            <person name="Zhou M."/>
            <person name="Andersen M.R."/>
            <person name="Archer D.B."/>
            <person name="Baker S.E."/>
            <person name="Benoit I."/>
            <person name="Brakhage A.A."/>
            <person name="Braus G.H."/>
            <person name="Fischer R."/>
            <person name="Frisvad J.C."/>
            <person name="Goldman G.H."/>
            <person name="Houbraken J."/>
            <person name="Oakley B."/>
            <person name="Pocsi I."/>
            <person name="Scazzocchio C."/>
            <person name="Seiboth B."/>
            <person name="vanKuyk P.A."/>
            <person name="Wortman J."/>
            <person name="Dyer P.S."/>
            <person name="Grigoriev I.V."/>
        </authorList>
    </citation>
    <scope>NUCLEOTIDE SEQUENCE [LARGE SCALE GENOMIC DNA]</scope>
    <source>
        <strain evidence="3">CBS 516.65</strain>
    </source>
</reference>
<name>A0A1L9VYK9_ASPGL</name>
<evidence type="ECO:0000256" key="1">
    <source>
        <dbReference type="SAM" id="MobiDB-lite"/>
    </source>
</evidence>
<dbReference type="GO" id="GO:0009116">
    <property type="term" value="P:nucleoside metabolic process"/>
    <property type="evidence" value="ECO:0007669"/>
    <property type="project" value="InterPro"/>
</dbReference>
<dbReference type="PANTHER" id="PTHR46082:SF11">
    <property type="entry name" value="AAA+ ATPASE DOMAIN-CONTAINING PROTEIN-RELATED"/>
    <property type="match status" value="1"/>
</dbReference>
<evidence type="ECO:0000313" key="2">
    <source>
        <dbReference type="EMBL" id="OJJ89013.1"/>
    </source>
</evidence>
<dbReference type="GeneID" id="34459305"/>
<protein>
    <recommendedName>
        <fullName evidence="4">Nucleoside phosphorylase domain-containing protein</fullName>
    </recommendedName>
</protein>
<dbReference type="RefSeq" id="XP_022405675.1">
    <property type="nucleotide sequence ID" value="XM_022543044.1"/>
</dbReference>
<proteinExistence type="predicted"/>
<keyword evidence="3" id="KW-1185">Reference proteome</keyword>
<feature type="compositionally biased region" description="Polar residues" evidence="1">
    <location>
        <begin position="161"/>
        <end position="174"/>
    </location>
</feature>
<feature type="compositionally biased region" description="Basic and acidic residues" evidence="1">
    <location>
        <begin position="176"/>
        <end position="185"/>
    </location>
</feature>
<feature type="compositionally biased region" description="Basic and acidic residues" evidence="1">
    <location>
        <begin position="199"/>
        <end position="224"/>
    </location>
</feature>
<dbReference type="Gene3D" id="3.40.50.1580">
    <property type="entry name" value="Nucleoside phosphorylase domain"/>
    <property type="match status" value="1"/>
</dbReference>
<dbReference type="InterPro" id="IPR035994">
    <property type="entry name" value="Nucleoside_phosphorylase_sf"/>
</dbReference>
<dbReference type="Proteomes" id="UP000184300">
    <property type="component" value="Unassembled WGS sequence"/>
</dbReference>
<evidence type="ECO:0008006" key="4">
    <source>
        <dbReference type="Google" id="ProtNLM"/>
    </source>
</evidence>
<dbReference type="InterPro" id="IPR053137">
    <property type="entry name" value="NLR-like"/>
</dbReference>
<dbReference type="SUPFAM" id="SSF53167">
    <property type="entry name" value="Purine and uridine phosphorylases"/>
    <property type="match status" value="1"/>
</dbReference>
<dbReference type="PANTHER" id="PTHR46082">
    <property type="entry name" value="ATP/GTP-BINDING PROTEIN-RELATED"/>
    <property type="match status" value="1"/>
</dbReference>
<organism evidence="2 3">
    <name type="scientific">Aspergillus glaucus CBS 516.65</name>
    <dbReference type="NCBI Taxonomy" id="1160497"/>
    <lineage>
        <taxon>Eukaryota</taxon>
        <taxon>Fungi</taxon>
        <taxon>Dikarya</taxon>
        <taxon>Ascomycota</taxon>
        <taxon>Pezizomycotina</taxon>
        <taxon>Eurotiomycetes</taxon>
        <taxon>Eurotiomycetidae</taxon>
        <taxon>Eurotiales</taxon>
        <taxon>Aspergillaceae</taxon>
        <taxon>Aspergillus</taxon>
        <taxon>Aspergillus subgen. Aspergillus</taxon>
    </lineage>
</organism>
<dbReference type="OrthoDB" id="1577640at2759"/>